<dbReference type="GO" id="GO:0016567">
    <property type="term" value="P:protein ubiquitination"/>
    <property type="evidence" value="ECO:0007669"/>
    <property type="project" value="TreeGrafter"/>
</dbReference>
<feature type="transmembrane region" description="Helical" evidence="2">
    <location>
        <begin position="167"/>
        <end position="186"/>
    </location>
</feature>
<sequence length="783" mass="84991">MATSSSFASATTAGIVTAASATGAAPDSVMASIPRFFAKMASLGYIGTPSVEDPTTTSAIASAASKVAESLSETLSESLGETLQAAQTNSASLTKTAQAAASNIANTTLPEIPWGPFDGSLRGVGNVFSFVTGKWALLCLCMTILLNRTLIYASLRRPIRLSFKTRLLLRIVPIILLSTHVSHMLFAMRCQTSPTFLGERAILEGSEPFFYNVGRISNFWLSDRDVCENIGLIPDADWIELASSVKDPNDPNHGVSRPKGSMEILWPLYEALSLSQFIEVFISSLTGRTPTAAGITLLEHSLAFAEAEAWASRKTYRLERTIDPPVDAPEGTKPTIKTFKIRGEPLVPVEVLYISTISALSHITMHILSLFQLQTRYLLLLTSIYGLLFLSGFAISLSLAGPIGILHFPTISVVLFIPHLCILLVILVCASLYGMALLFSSFAAGGIRDGAENMRAGLTLRGFRLNMEEDFYTVLLQMGYLCLTAAAEKTYLNEAPGIRVMEMTWLETRMSSKGEEGGAKGKGPFSRERKTGEGGRKRMAWKWLGAGELIKGVGYVAGGWVGGVWEAWKRDAVEEQREGVKEEEDDNDEETEDGGRKLYQRFLEGRLPETDESADYAPSDTGSESSSEDESADEEYERQRNMRETTPLLDMGRLAALLDPQTAEDRSSAKLLARHLSSKTTLTRRRFSSHSKVSNEHEESELERIILSRRKEKATSAAAGASSASGSSAGASASASAEDERMLCVVCKCEPRTSTHDWVFEGLCALDAGGDEGNEGDGFMGSR</sequence>
<organism evidence="3 4">
    <name type="scientific">Pyronema omphalodes (strain CBS 100304)</name>
    <name type="common">Pyronema confluens</name>
    <dbReference type="NCBI Taxonomy" id="1076935"/>
    <lineage>
        <taxon>Eukaryota</taxon>
        <taxon>Fungi</taxon>
        <taxon>Dikarya</taxon>
        <taxon>Ascomycota</taxon>
        <taxon>Pezizomycotina</taxon>
        <taxon>Pezizomycetes</taxon>
        <taxon>Pezizales</taxon>
        <taxon>Pyronemataceae</taxon>
        <taxon>Pyronema</taxon>
    </lineage>
</organism>
<keyword evidence="2" id="KW-0812">Transmembrane</keyword>
<reference evidence="3 4" key="1">
    <citation type="journal article" date="2013" name="PLoS Genet.">
        <title>The genome and development-dependent transcriptomes of Pyronema confluens: a window into fungal evolution.</title>
        <authorList>
            <person name="Traeger S."/>
            <person name="Altegoer F."/>
            <person name="Freitag M."/>
            <person name="Gabaldon T."/>
            <person name="Kempken F."/>
            <person name="Kumar A."/>
            <person name="Marcet-Houben M."/>
            <person name="Poggeler S."/>
            <person name="Stajich J.E."/>
            <person name="Nowrousian M."/>
        </authorList>
    </citation>
    <scope>NUCLEOTIDE SEQUENCE [LARGE SCALE GENOMIC DNA]</scope>
    <source>
        <strain evidence="4">CBS 100304</strain>
        <tissue evidence="3">Vegetative mycelium</tissue>
    </source>
</reference>
<dbReference type="STRING" id="1076935.U4LB40"/>
<evidence type="ECO:0000256" key="1">
    <source>
        <dbReference type="SAM" id="MobiDB-lite"/>
    </source>
</evidence>
<feature type="region of interest" description="Disordered" evidence="1">
    <location>
        <begin position="511"/>
        <end position="533"/>
    </location>
</feature>
<protein>
    <submittedName>
        <fullName evidence="3">Uncharacterized protein</fullName>
    </submittedName>
</protein>
<dbReference type="Proteomes" id="UP000018144">
    <property type="component" value="Unassembled WGS sequence"/>
</dbReference>
<feature type="region of interest" description="Disordered" evidence="1">
    <location>
        <begin position="607"/>
        <end position="648"/>
    </location>
</feature>
<accession>U4LB40</accession>
<dbReference type="PANTHER" id="PTHR22696:SF1">
    <property type="entry name" value="E3 UBIQUITIN-PROTEIN LIGASE RNF26"/>
    <property type="match status" value="1"/>
</dbReference>
<keyword evidence="2" id="KW-1133">Transmembrane helix</keyword>
<feature type="compositionally biased region" description="Acidic residues" evidence="1">
    <location>
        <begin position="626"/>
        <end position="636"/>
    </location>
</feature>
<keyword evidence="4" id="KW-1185">Reference proteome</keyword>
<dbReference type="PANTHER" id="PTHR22696">
    <property type="entry name" value="E3 UBIQUITIN-PROTEIN LIGASE RNF26"/>
    <property type="match status" value="1"/>
</dbReference>
<dbReference type="OrthoDB" id="66726at2759"/>
<feature type="compositionally biased region" description="Low complexity" evidence="1">
    <location>
        <begin position="717"/>
        <end position="736"/>
    </location>
</feature>
<name>U4LB40_PYROM</name>
<feature type="transmembrane region" description="Helical" evidence="2">
    <location>
        <begin position="135"/>
        <end position="155"/>
    </location>
</feature>
<gene>
    <name evidence="3" type="ORF">PCON_06973</name>
</gene>
<feature type="transmembrane region" description="Helical" evidence="2">
    <location>
        <begin position="378"/>
        <end position="405"/>
    </location>
</feature>
<evidence type="ECO:0000313" key="3">
    <source>
        <dbReference type="EMBL" id="CCX07384.1"/>
    </source>
</evidence>
<evidence type="ECO:0000313" key="4">
    <source>
        <dbReference type="Proteomes" id="UP000018144"/>
    </source>
</evidence>
<dbReference type="eggNOG" id="ENOG502S2K4">
    <property type="taxonomic scope" value="Eukaryota"/>
</dbReference>
<evidence type="ECO:0000256" key="2">
    <source>
        <dbReference type="SAM" id="Phobius"/>
    </source>
</evidence>
<feature type="region of interest" description="Disordered" evidence="1">
    <location>
        <begin position="717"/>
        <end position="737"/>
    </location>
</feature>
<keyword evidence="2" id="KW-0472">Membrane</keyword>
<feature type="region of interest" description="Disordered" evidence="1">
    <location>
        <begin position="576"/>
        <end position="595"/>
    </location>
</feature>
<feature type="compositionally biased region" description="Acidic residues" evidence="1">
    <location>
        <begin position="581"/>
        <end position="592"/>
    </location>
</feature>
<proteinExistence type="predicted"/>
<dbReference type="GO" id="GO:0061630">
    <property type="term" value="F:ubiquitin protein ligase activity"/>
    <property type="evidence" value="ECO:0007669"/>
    <property type="project" value="TreeGrafter"/>
</dbReference>
<dbReference type="EMBL" id="HF935349">
    <property type="protein sequence ID" value="CCX07384.1"/>
    <property type="molecule type" value="Genomic_DNA"/>
</dbReference>
<dbReference type="AlphaFoldDB" id="U4LB40"/>
<feature type="transmembrane region" description="Helical" evidence="2">
    <location>
        <begin position="411"/>
        <end position="439"/>
    </location>
</feature>
<dbReference type="GO" id="GO:0006511">
    <property type="term" value="P:ubiquitin-dependent protein catabolic process"/>
    <property type="evidence" value="ECO:0007669"/>
    <property type="project" value="TreeGrafter"/>
</dbReference>